<evidence type="ECO:0000313" key="3">
    <source>
        <dbReference type="Proteomes" id="UP000574390"/>
    </source>
</evidence>
<organism evidence="2 3">
    <name type="scientific">Perkinsus olseni</name>
    <name type="common">Perkinsus atlanticus</name>
    <dbReference type="NCBI Taxonomy" id="32597"/>
    <lineage>
        <taxon>Eukaryota</taxon>
        <taxon>Sar</taxon>
        <taxon>Alveolata</taxon>
        <taxon>Perkinsozoa</taxon>
        <taxon>Perkinsea</taxon>
        <taxon>Perkinsida</taxon>
        <taxon>Perkinsidae</taxon>
        <taxon>Perkinsus</taxon>
    </lineage>
</organism>
<protein>
    <submittedName>
        <fullName evidence="2">Uncharacterized protein</fullName>
    </submittedName>
</protein>
<evidence type="ECO:0000313" key="2">
    <source>
        <dbReference type="EMBL" id="KAF4751812.1"/>
    </source>
</evidence>
<gene>
    <name evidence="2" type="ORF">FOZ62_012114</name>
</gene>
<dbReference type="Proteomes" id="UP000574390">
    <property type="component" value="Unassembled WGS sequence"/>
</dbReference>
<feature type="non-terminal residue" evidence="2">
    <location>
        <position position="1"/>
    </location>
</feature>
<dbReference type="AlphaFoldDB" id="A0A7J6U461"/>
<evidence type="ECO:0000256" key="1">
    <source>
        <dbReference type="SAM" id="MobiDB-lite"/>
    </source>
</evidence>
<dbReference type="EMBL" id="JABANM010002894">
    <property type="protein sequence ID" value="KAF4751812.1"/>
    <property type="molecule type" value="Genomic_DNA"/>
</dbReference>
<dbReference type="Gene3D" id="3.10.129.10">
    <property type="entry name" value="Hotdog Thioesterase"/>
    <property type="match status" value="1"/>
</dbReference>
<accession>A0A7J6U461</accession>
<feature type="compositionally biased region" description="Polar residues" evidence="1">
    <location>
        <begin position="1"/>
        <end position="19"/>
    </location>
</feature>
<name>A0A7J6U461_PEROL</name>
<sequence length="114" mass="12444">MSVSQNDIAQLQQQCSNETGWRDRDADGTRIRGVASRGLRHTIFITALTFKGGNSADVLPFPPQHFMGAIGQIPPQGPVLDGERSPTLLKQLPTSTKNWAMRSRVTAVSQKRSG</sequence>
<reference evidence="2 3" key="1">
    <citation type="submission" date="2020-04" db="EMBL/GenBank/DDBJ databases">
        <title>Perkinsus olseni comparative genomics.</title>
        <authorList>
            <person name="Bogema D.R."/>
        </authorList>
    </citation>
    <scope>NUCLEOTIDE SEQUENCE [LARGE SCALE GENOMIC DNA]</scope>
    <source>
        <strain evidence="2">ATCC PRA-205</strain>
    </source>
</reference>
<proteinExistence type="predicted"/>
<comment type="caution">
    <text evidence="2">The sequence shown here is derived from an EMBL/GenBank/DDBJ whole genome shotgun (WGS) entry which is preliminary data.</text>
</comment>
<feature type="region of interest" description="Disordered" evidence="1">
    <location>
        <begin position="1"/>
        <end position="25"/>
    </location>
</feature>